<name>A0A7S1GGE2_9STRA</name>
<dbReference type="InterPro" id="IPR058240">
    <property type="entry name" value="rSAM_sf"/>
</dbReference>
<keyword evidence="4 8" id="KW-0479">Metal-binding</keyword>
<feature type="binding site" evidence="8">
    <location>
        <position position="11"/>
    </location>
    <ligand>
        <name>[4Fe-4S] cluster</name>
        <dbReference type="ChEBI" id="CHEBI:49883"/>
        <label>2</label>
        <note>4Fe-4S-S-AdoMet</note>
    </ligand>
</feature>
<keyword evidence="1 8" id="KW-0004">4Fe-4S</keyword>
<protein>
    <recommendedName>
        <fullName evidence="8">Lipoyl synthase, mitochondrial</fullName>
        <ecNumber evidence="8">2.8.1.8</ecNumber>
    </recommendedName>
    <alternativeName>
        <fullName evidence="8">Lipoate synthase</fullName>
        <shortName evidence="8">LS</shortName>
        <shortName evidence="8">Lip-syn</shortName>
    </alternativeName>
    <alternativeName>
        <fullName evidence="8">Lipoic acid synthase</fullName>
    </alternativeName>
</protein>
<dbReference type="GO" id="GO:0051539">
    <property type="term" value="F:4 iron, 4 sulfur cluster binding"/>
    <property type="evidence" value="ECO:0007669"/>
    <property type="project" value="UniProtKB-UniRule"/>
</dbReference>
<evidence type="ECO:0000256" key="6">
    <source>
        <dbReference type="ARBA" id="ARBA00023014"/>
    </source>
</evidence>
<dbReference type="Gene3D" id="3.20.20.70">
    <property type="entry name" value="Aldolase class I"/>
    <property type="match status" value="1"/>
</dbReference>
<evidence type="ECO:0000256" key="1">
    <source>
        <dbReference type="ARBA" id="ARBA00022485"/>
    </source>
</evidence>
<comment type="similarity">
    <text evidence="8">Belongs to the radical SAM superfamily. Lipoyl synthase family.</text>
</comment>
<dbReference type="PROSITE" id="PS51918">
    <property type="entry name" value="RADICAL_SAM"/>
    <property type="match status" value="1"/>
</dbReference>
<dbReference type="GO" id="GO:0009249">
    <property type="term" value="P:protein lipoylation"/>
    <property type="evidence" value="ECO:0007669"/>
    <property type="project" value="UniProtKB-UniRule"/>
</dbReference>
<dbReference type="SFLD" id="SFLDS00029">
    <property type="entry name" value="Radical_SAM"/>
    <property type="match status" value="1"/>
</dbReference>
<comment type="function">
    <text evidence="8">Catalyzes the radical-mediated insertion of two sulfur atoms into the C-6 and C-8 positions of the octanoyl moiety bound to the lipoyl domains of lipoate-dependent enzymes, thereby converting the octanoylated domains into lipoylated derivatives.</text>
</comment>
<reference evidence="10" key="1">
    <citation type="submission" date="2021-01" db="EMBL/GenBank/DDBJ databases">
        <authorList>
            <person name="Corre E."/>
            <person name="Pelletier E."/>
            <person name="Niang G."/>
            <person name="Scheremetjew M."/>
            <person name="Finn R."/>
            <person name="Kale V."/>
            <person name="Holt S."/>
            <person name="Cochrane G."/>
            <person name="Meng A."/>
            <person name="Brown T."/>
            <person name="Cohen L."/>
        </authorList>
    </citation>
    <scope>NUCLEOTIDE SEQUENCE</scope>
    <source>
        <strain evidence="10">Ms1</strain>
    </source>
</reference>
<dbReference type="UniPathway" id="UPA00538">
    <property type="reaction ID" value="UER00593"/>
</dbReference>
<comment type="catalytic activity">
    <reaction evidence="7 8">
        <text>[[Fe-S] cluster scaffold protein carrying a second [4Fe-4S](2+) cluster] + N(6)-octanoyl-L-lysyl-[protein] + 2 oxidized [2Fe-2S]-[ferredoxin] + 2 S-adenosyl-L-methionine + 4 H(+) = [[Fe-S] cluster scaffold protein] + N(6)-[(R)-dihydrolipoyl]-L-lysyl-[protein] + 4 Fe(3+) + 2 hydrogen sulfide + 2 5'-deoxyadenosine + 2 L-methionine + 2 reduced [2Fe-2S]-[ferredoxin]</text>
        <dbReference type="Rhea" id="RHEA:16585"/>
        <dbReference type="Rhea" id="RHEA-COMP:9928"/>
        <dbReference type="Rhea" id="RHEA-COMP:10000"/>
        <dbReference type="Rhea" id="RHEA-COMP:10001"/>
        <dbReference type="Rhea" id="RHEA-COMP:10475"/>
        <dbReference type="Rhea" id="RHEA-COMP:14568"/>
        <dbReference type="Rhea" id="RHEA-COMP:14569"/>
        <dbReference type="ChEBI" id="CHEBI:15378"/>
        <dbReference type="ChEBI" id="CHEBI:17319"/>
        <dbReference type="ChEBI" id="CHEBI:29034"/>
        <dbReference type="ChEBI" id="CHEBI:29919"/>
        <dbReference type="ChEBI" id="CHEBI:33722"/>
        <dbReference type="ChEBI" id="CHEBI:33737"/>
        <dbReference type="ChEBI" id="CHEBI:33738"/>
        <dbReference type="ChEBI" id="CHEBI:57844"/>
        <dbReference type="ChEBI" id="CHEBI:59789"/>
        <dbReference type="ChEBI" id="CHEBI:78809"/>
        <dbReference type="ChEBI" id="CHEBI:83100"/>
        <dbReference type="EC" id="2.8.1.8"/>
    </reaction>
</comment>
<comment type="pathway">
    <text evidence="8">Protein modification; protein lipoylation via endogenous pathway; protein N(6)-(lipoyl)lysine from octanoyl-[acyl-carrier-protein]: step 2/2.</text>
</comment>
<feature type="binding site" evidence="8">
    <location>
        <position position="222"/>
    </location>
    <ligand>
        <name>[4Fe-4S] cluster</name>
        <dbReference type="ChEBI" id="CHEBI:49883"/>
        <label>1</label>
    </ligand>
</feature>
<comment type="subcellular location">
    <subcellularLocation>
        <location evidence="8">Mitochondrion</location>
    </subcellularLocation>
</comment>
<evidence type="ECO:0000256" key="2">
    <source>
        <dbReference type="ARBA" id="ARBA00022679"/>
    </source>
</evidence>
<dbReference type="NCBIfam" id="NF009544">
    <property type="entry name" value="PRK12928.1"/>
    <property type="match status" value="1"/>
</dbReference>
<dbReference type="CDD" id="cd01335">
    <property type="entry name" value="Radical_SAM"/>
    <property type="match status" value="1"/>
</dbReference>
<evidence type="ECO:0000256" key="3">
    <source>
        <dbReference type="ARBA" id="ARBA00022691"/>
    </source>
</evidence>
<sequence>MIMGDTCTRGCSFCHVKTSNAPPPLDPEEPNNVAKAIAEWGLDYVVLTSVDRDELEDQGSRHFAATVRRLKELNSDVLVECLTPDFRGDADLVAVVATSGLDVFAHNVETVRRLQGRVRDRRAGYEQSLGVLRAAKAAAPAIVTKTSIMLGLGESEAEVEEAMRDLRAAGVDVVTFGQYLRPTPRHIPVAEYVTPEAFARWEEVGKEMGFLYVASGPLVRSSYRAGEFFIKNVLEQRRAAAAAAATPGGDA</sequence>
<feature type="binding site" evidence="8">
    <location>
        <position position="14"/>
    </location>
    <ligand>
        <name>[4Fe-4S] cluster</name>
        <dbReference type="ChEBI" id="CHEBI:49883"/>
        <label>2</label>
        <note>4Fe-4S-S-AdoMet</note>
    </ligand>
</feature>
<dbReference type="NCBIfam" id="TIGR00510">
    <property type="entry name" value="lipA"/>
    <property type="match status" value="1"/>
</dbReference>
<dbReference type="PIRSF" id="PIRSF005963">
    <property type="entry name" value="Lipoyl_synth"/>
    <property type="match status" value="1"/>
</dbReference>
<evidence type="ECO:0000256" key="4">
    <source>
        <dbReference type="ARBA" id="ARBA00022723"/>
    </source>
</evidence>
<dbReference type="NCBIfam" id="NF004019">
    <property type="entry name" value="PRK05481.1"/>
    <property type="match status" value="1"/>
</dbReference>
<dbReference type="GO" id="GO:0016992">
    <property type="term" value="F:lipoate synthase activity"/>
    <property type="evidence" value="ECO:0007669"/>
    <property type="project" value="UniProtKB-UniRule"/>
</dbReference>
<dbReference type="EC" id="2.8.1.8" evidence="8"/>
<organism evidence="10">
    <name type="scientific">Bicosoecida sp. CB-2014</name>
    <dbReference type="NCBI Taxonomy" id="1486930"/>
    <lineage>
        <taxon>Eukaryota</taxon>
        <taxon>Sar</taxon>
        <taxon>Stramenopiles</taxon>
        <taxon>Bigyra</taxon>
        <taxon>Opalozoa</taxon>
        <taxon>Bicosoecida</taxon>
    </lineage>
</organism>
<dbReference type="SUPFAM" id="SSF102114">
    <property type="entry name" value="Radical SAM enzymes"/>
    <property type="match status" value="1"/>
</dbReference>
<evidence type="ECO:0000313" key="10">
    <source>
        <dbReference type="EMBL" id="CAD8925916.1"/>
    </source>
</evidence>
<feature type="domain" description="Radical SAM core" evidence="9">
    <location>
        <begin position="1"/>
        <end position="211"/>
    </location>
</feature>
<proteinExistence type="inferred from homology"/>
<dbReference type="InterPro" id="IPR003698">
    <property type="entry name" value="Lipoyl_synth"/>
</dbReference>
<comment type="cofactor">
    <cofactor evidence="8">
        <name>[4Fe-4S] cluster</name>
        <dbReference type="ChEBI" id="CHEBI:49883"/>
    </cofactor>
    <text evidence="8">Binds 2 [4Fe-4S] clusters per subunit. One cluster is coordinated with 3 cysteines and an exchangeable S-adenosyl-L-methionine.</text>
</comment>
<dbReference type="InterPro" id="IPR006638">
    <property type="entry name" value="Elp3/MiaA/NifB-like_rSAM"/>
</dbReference>
<keyword evidence="6 8" id="KW-0411">Iron-sulfur</keyword>
<keyword evidence="2 8" id="KW-0808">Transferase</keyword>
<dbReference type="PANTHER" id="PTHR10949">
    <property type="entry name" value="LIPOYL SYNTHASE"/>
    <property type="match status" value="1"/>
</dbReference>
<keyword evidence="8" id="KW-0496">Mitochondrion</keyword>
<dbReference type="GO" id="GO:0046872">
    <property type="term" value="F:metal ion binding"/>
    <property type="evidence" value="ECO:0007669"/>
    <property type="project" value="UniProtKB-KW"/>
</dbReference>
<comment type="caution">
    <text evidence="8">Lacks conserved residue(s) required for the propagation of feature annotation.</text>
</comment>
<dbReference type="AlphaFoldDB" id="A0A7S1GGE2"/>
<dbReference type="EMBL" id="HBFS01028624">
    <property type="protein sequence ID" value="CAD8925916.1"/>
    <property type="molecule type" value="Transcribed_RNA"/>
</dbReference>
<dbReference type="InterPro" id="IPR007197">
    <property type="entry name" value="rSAM"/>
</dbReference>
<dbReference type="InterPro" id="IPR013785">
    <property type="entry name" value="Aldolase_TIM"/>
</dbReference>
<accession>A0A7S1GGE2</accession>
<dbReference type="HAMAP" id="MF_00206">
    <property type="entry name" value="Lipoyl_synth"/>
    <property type="match status" value="1"/>
</dbReference>
<feature type="binding site" evidence="8">
    <location>
        <position position="7"/>
    </location>
    <ligand>
        <name>[4Fe-4S] cluster</name>
        <dbReference type="ChEBI" id="CHEBI:49883"/>
        <label>2</label>
        <note>4Fe-4S-S-AdoMet</note>
    </ligand>
</feature>
<gene>
    <name evidence="10" type="ORF">BSP0115_LOCUS19180</name>
</gene>
<evidence type="ECO:0000256" key="8">
    <source>
        <dbReference type="HAMAP-Rule" id="MF_03123"/>
    </source>
</evidence>
<dbReference type="SMART" id="SM00729">
    <property type="entry name" value="Elp3"/>
    <property type="match status" value="1"/>
</dbReference>
<keyword evidence="5 8" id="KW-0408">Iron</keyword>
<evidence type="ECO:0000256" key="5">
    <source>
        <dbReference type="ARBA" id="ARBA00023004"/>
    </source>
</evidence>
<dbReference type="Pfam" id="PF04055">
    <property type="entry name" value="Radical_SAM"/>
    <property type="match status" value="1"/>
</dbReference>
<dbReference type="GO" id="GO:0005739">
    <property type="term" value="C:mitochondrion"/>
    <property type="evidence" value="ECO:0007669"/>
    <property type="project" value="UniProtKB-SubCell"/>
</dbReference>
<dbReference type="PANTHER" id="PTHR10949:SF0">
    <property type="entry name" value="LIPOYL SYNTHASE, MITOCHONDRIAL"/>
    <property type="match status" value="1"/>
</dbReference>
<evidence type="ECO:0000256" key="7">
    <source>
        <dbReference type="ARBA" id="ARBA00047326"/>
    </source>
</evidence>
<evidence type="ECO:0000259" key="9">
    <source>
        <dbReference type="PROSITE" id="PS51918"/>
    </source>
</evidence>
<keyword evidence="3 8" id="KW-0949">S-adenosyl-L-methionine</keyword>